<protein>
    <submittedName>
        <fullName evidence="2">Uncharacterized protein</fullName>
    </submittedName>
</protein>
<evidence type="ECO:0000313" key="2">
    <source>
        <dbReference type="EMBL" id="RFZ84593.1"/>
    </source>
</evidence>
<accession>A0A3E2NUA5</accession>
<organism evidence="2 3">
    <name type="scientific">Mucilaginibacter terrenus</name>
    <dbReference type="NCBI Taxonomy" id="2482727"/>
    <lineage>
        <taxon>Bacteria</taxon>
        <taxon>Pseudomonadati</taxon>
        <taxon>Bacteroidota</taxon>
        <taxon>Sphingobacteriia</taxon>
        <taxon>Sphingobacteriales</taxon>
        <taxon>Sphingobacteriaceae</taxon>
        <taxon>Mucilaginibacter</taxon>
    </lineage>
</organism>
<name>A0A3E2NUA5_9SPHI</name>
<evidence type="ECO:0000313" key="3">
    <source>
        <dbReference type="Proteomes" id="UP000260823"/>
    </source>
</evidence>
<dbReference type="AlphaFoldDB" id="A0A3E2NUA5"/>
<dbReference type="RefSeq" id="WP_117381483.1">
    <property type="nucleotide sequence ID" value="NZ_QWDE01000001.1"/>
</dbReference>
<dbReference type="OrthoDB" id="795031at2"/>
<comment type="caution">
    <text evidence="2">The sequence shown here is derived from an EMBL/GenBank/DDBJ whole genome shotgun (WGS) entry which is preliminary data.</text>
</comment>
<keyword evidence="1" id="KW-0472">Membrane</keyword>
<keyword evidence="3" id="KW-1185">Reference proteome</keyword>
<dbReference type="Proteomes" id="UP000260823">
    <property type="component" value="Unassembled WGS sequence"/>
</dbReference>
<keyword evidence="1" id="KW-0812">Transmembrane</keyword>
<sequence length="297" mass="33129">MNNKTQKNCNNCGAQVFTQAGNKIKCDYCGSILEDNNLEVSAKPQNALGNSTPSIKPPTVQETKPDSGTGIIIVAFIIILIFAIVMGVNNRSHSNQSSYSDTLLADSINSPDKPNTTKNSADETPTYVKTALEEMKPVQVNVSVFKKLYRNAWKKKDPFSGSTVVYDKSSPRYVNYNGVFAYINMESTGMELRFCIQYTADEWLFIKNMTFNAGGENFYYAPVFKTDNGAGAIWEWSDDAVSDADLPMLIKIATSKKAKVKYEGDKYFKVVNISKAQQLALKKQLQIYKGLLLKYDK</sequence>
<proteinExistence type="predicted"/>
<dbReference type="EMBL" id="QWDE01000001">
    <property type="protein sequence ID" value="RFZ84593.1"/>
    <property type="molecule type" value="Genomic_DNA"/>
</dbReference>
<feature type="transmembrane region" description="Helical" evidence="1">
    <location>
        <begin position="68"/>
        <end position="88"/>
    </location>
</feature>
<reference evidence="2 3" key="1">
    <citation type="submission" date="2018-08" db="EMBL/GenBank/DDBJ databases">
        <title>Mucilaginibacter terrae sp. nov., isolated from manganese diggings.</title>
        <authorList>
            <person name="Huang Y."/>
            <person name="Zhou Z."/>
        </authorList>
    </citation>
    <scope>NUCLEOTIDE SEQUENCE [LARGE SCALE GENOMIC DNA]</scope>
    <source>
        <strain evidence="2 3">ZH6</strain>
    </source>
</reference>
<keyword evidence="1" id="KW-1133">Transmembrane helix</keyword>
<evidence type="ECO:0000256" key="1">
    <source>
        <dbReference type="SAM" id="Phobius"/>
    </source>
</evidence>
<gene>
    <name evidence="2" type="ORF">DYU05_02970</name>
</gene>